<gene>
    <name evidence="3" type="primary">LOC112057714</name>
</gene>
<name>A0A6J1P845_BICAN</name>
<proteinExistence type="predicted"/>
<keyword evidence="2" id="KW-1185">Reference proteome</keyword>
<keyword evidence="1" id="KW-1133">Transmembrane helix</keyword>
<keyword evidence="1" id="KW-0812">Transmembrane</keyword>
<feature type="transmembrane region" description="Helical" evidence="1">
    <location>
        <begin position="65"/>
        <end position="85"/>
    </location>
</feature>
<keyword evidence="1" id="KW-0472">Membrane</keyword>
<dbReference type="OrthoDB" id="7472325at2759"/>
<accession>A0A6J1P845</accession>
<protein>
    <submittedName>
        <fullName evidence="3">Uncharacterized protein LOC112057714</fullName>
    </submittedName>
</protein>
<organism evidence="2 3">
    <name type="scientific">Bicyclus anynana</name>
    <name type="common">Squinting bush brown butterfly</name>
    <dbReference type="NCBI Taxonomy" id="110368"/>
    <lineage>
        <taxon>Eukaryota</taxon>
        <taxon>Metazoa</taxon>
        <taxon>Ecdysozoa</taxon>
        <taxon>Arthropoda</taxon>
        <taxon>Hexapoda</taxon>
        <taxon>Insecta</taxon>
        <taxon>Pterygota</taxon>
        <taxon>Neoptera</taxon>
        <taxon>Endopterygota</taxon>
        <taxon>Lepidoptera</taxon>
        <taxon>Glossata</taxon>
        <taxon>Ditrysia</taxon>
        <taxon>Papilionoidea</taxon>
        <taxon>Nymphalidae</taxon>
        <taxon>Satyrinae</taxon>
        <taxon>Satyrini</taxon>
        <taxon>Mycalesina</taxon>
        <taxon>Bicyclus</taxon>
    </lineage>
</organism>
<dbReference type="RefSeq" id="XP_023954002.1">
    <property type="nucleotide sequence ID" value="XM_024098234.2"/>
</dbReference>
<evidence type="ECO:0000313" key="3">
    <source>
        <dbReference type="RefSeq" id="XP_023954002.1"/>
    </source>
</evidence>
<sequence length="155" mass="16849">MSSLIEPYVSTEINFDRRWIEQIILQLVDAFEIRVVWDTEAKILTGAFALAGVVVGGYAGGRMGAALGAGVGGAAGLGVSAIVSLREIWETVKEKLSELTYIVFNYLRRLDPVDYIHAANVLMACMSSKRELVMTILDFVAHKLGREVLSSITAA</sequence>
<dbReference type="AlphaFoldDB" id="A0A6J1P845"/>
<dbReference type="GeneID" id="112057714"/>
<reference evidence="3" key="1">
    <citation type="submission" date="2025-08" db="UniProtKB">
        <authorList>
            <consortium name="RefSeq"/>
        </authorList>
    </citation>
    <scope>IDENTIFICATION</scope>
</reference>
<evidence type="ECO:0000256" key="1">
    <source>
        <dbReference type="SAM" id="Phobius"/>
    </source>
</evidence>
<dbReference type="KEGG" id="bany:112057714"/>
<dbReference type="Proteomes" id="UP001652582">
    <property type="component" value="Chromosome 22"/>
</dbReference>
<evidence type="ECO:0000313" key="2">
    <source>
        <dbReference type="Proteomes" id="UP001652582"/>
    </source>
</evidence>